<keyword evidence="1" id="KW-0812">Transmembrane</keyword>
<keyword evidence="1" id="KW-1133">Transmembrane helix</keyword>
<comment type="caution">
    <text evidence="2">The sequence shown here is derived from an EMBL/GenBank/DDBJ whole genome shotgun (WGS) entry which is preliminary data.</text>
</comment>
<gene>
    <name evidence="2" type="ORF">COY32_00935</name>
</gene>
<name>A0A2M7TLG1_UNCKA</name>
<dbReference type="AlphaFoldDB" id="A0A2M7TLG1"/>
<protein>
    <recommendedName>
        <fullName evidence="4">DUF5673 domain-containing protein</fullName>
    </recommendedName>
</protein>
<accession>A0A2M7TLG1</accession>
<dbReference type="Proteomes" id="UP000228920">
    <property type="component" value="Unassembled WGS sequence"/>
</dbReference>
<proteinExistence type="predicted"/>
<evidence type="ECO:0000313" key="2">
    <source>
        <dbReference type="EMBL" id="PIZ47927.1"/>
    </source>
</evidence>
<feature type="transmembrane region" description="Helical" evidence="1">
    <location>
        <begin position="86"/>
        <end position="103"/>
    </location>
</feature>
<evidence type="ECO:0008006" key="4">
    <source>
        <dbReference type="Google" id="ProtNLM"/>
    </source>
</evidence>
<evidence type="ECO:0000256" key="1">
    <source>
        <dbReference type="SAM" id="Phobius"/>
    </source>
</evidence>
<evidence type="ECO:0000313" key="3">
    <source>
        <dbReference type="Proteomes" id="UP000228920"/>
    </source>
</evidence>
<sequence>MANEKSMMFRNIPPKNEPIVDPFATGTDQNPIVVKPEKPYEKPSDVVTWESHERVFSHQKPVWFVSLFAITGAIVLSLALLQQWSFALALVGFAVVMFIMNVVEPGNQMYRITTTGIKIAEKRFGYEDLKWFWFGESENHDVLYVATYLNFPHVLELPLLHTPEENTQLKEQIETELLKYLPYHEEGQRNWMNTFDKIISWVSPWLPKSIVEWYAQKTSNR</sequence>
<keyword evidence="1" id="KW-0472">Membrane</keyword>
<feature type="transmembrane region" description="Helical" evidence="1">
    <location>
        <begin position="62"/>
        <end position="80"/>
    </location>
</feature>
<reference evidence="3" key="1">
    <citation type="submission" date="2017-09" db="EMBL/GenBank/DDBJ databases">
        <title>Depth-based differentiation of microbial function through sediment-hosted aquifers and enrichment of novel symbionts in the deep terrestrial subsurface.</title>
        <authorList>
            <person name="Probst A.J."/>
            <person name="Ladd B."/>
            <person name="Jarett J.K."/>
            <person name="Geller-Mcgrath D.E."/>
            <person name="Sieber C.M.K."/>
            <person name="Emerson J.B."/>
            <person name="Anantharaman K."/>
            <person name="Thomas B.C."/>
            <person name="Malmstrom R."/>
            <person name="Stieglmeier M."/>
            <person name="Klingl A."/>
            <person name="Woyke T."/>
            <person name="Ryan C.M."/>
            <person name="Banfield J.F."/>
        </authorList>
    </citation>
    <scope>NUCLEOTIDE SEQUENCE [LARGE SCALE GENOMIC DNA]</scope>
</reference>
<dbReference type="EMBL" id="PFNL01000022">
    <property type="protein sequence ID" value="PIZ47927.1"/>
    <property type="molecule type" value="Genomic_DNA"/>
</dbReference>
<organism evidence="2 3">
    <name type="scientific">candidate division WWE3 bacterium CG_4_10_14_0_2_um_filter_41_14</name>
    <dbReference type="NCBI Taxonomy" id="1975072"/>
    <lineage>
        <taxon>Bacteria</taxon>
        <taxon>Katanobacteria</taxon>
    </lineage>
</organism>